<sequence length="159" mass="17127">MSRRAAGKRLSPASTIGDWRNPGRYAHVQRHALDKQLTASVQTSITSDCARTLKEISASDLHSRYCSVGKATSRRKQSSGSRAVKRVVSARCVQAATMGMRAAQGHAPRLSRAEGSAAAGCLNPHQSYAPRAQTRTRKPPSYTARARSSNGPSPQARAW</sequence>
<feature type="non-terminal residue" evidence="2">
    <location>
        <position position="1"/>
    </location>
</feature>
<evidence type="ECO:0000313" key="2">
    <source>
        <dbReference type="EMBL" id="CAH2068297.1"/>
    </source>
</evidence>
<name>A0ABN8IZ36_9NEOP</name>
<feature type="region of interest" description="Disordered" evidence="1">
    <location>
        <begin position="103"/>
        <end position="159"/>
    </location>
</feature>
<keyword evidence="3" id="KW-1185">Reference proteome</keyword>
<protein>
    <submittedName>
        <fullName evidence="2">Uncharacterized protein</fullName>
    </submittedName>
</protein>
<accession>A0ABN8IZ36</accession>
<dbReference type="Proteomes" id="UP000837857">
    <property type="component" value="Chromosome 5"/>
</dbReference>
<feature type="region of interest" description="Disordered" evidence="1">
    <location>
        <begin position="1"/>
        <end position="22"/>
    </location>
</feature>
<gene>
    <name evidence="2" type="ORF">IPOD504_LOCUS14204</name>
</gene>
<evidence type="ECO:0000256" key="1">
    <source>
        <dbReference type="SAM" id="MobiDB-lite"/>
    </source>
</evidence>
<dbReference type="EMBL" id="OW152817">
    <property type="protein sequence ID" value="CAH2068297.1"/>
    <property type="molecule type" value="Genomic_DNA"/>
</dbReference>
<organism evidence="2 3">
    <name type="scientific">Iphiclides podalirius</name>
    <name type="common">scarce swallowtail</name>
    <dbReference type="NCBI Taxonomy" id="110791"/>
    <lineage>
        <taxon>Eukaryota</taxon>
        <taxon>Metazoa</taxon>
        <taxon>Ecdysozoa</taxon>
        <taxon>Arthropoda</taxon>
        <taxon>Hexapoda</taxon>
        <taxon>Insecta</taxon>
        <taxon>Pterygota</taxon>
        <taxon>Neoptera</taxon>
        <taxon>Endopterygota</taxon>
        <taxon>Lepidoptera</taxon>
        <taxon>Glossata</taxon>
        <taxon>Ditrysia</taxon>
        <taxon>Papilionoidea</taxon>
        <taxon>Papilionidae</taxon>
        <taxon>Papilioninae</taxon>
        <taxon>Iphiclides</taxon>
    </lineage>
</organism>
<evidence type="ECO:0000313" key="3">
    <source>
        <dbReference type="Proteomes" id="UP000837857"/>
    </source>
</evidence>
<proteinExistence type="predicted"/>
<reference evidence="2" key="1">
    <citation type="submission" date="2022-03" db="EMBL/GenBank/DDBJ databases">
        <authorList>
            <person name="Martin H S."/>
        </authorList>
    </citation>
    <scope>NUCLEOTIDE SEQUENCE</scope>
</reference>